<evidence type="ECO:0000313" key="3">
    <source>
        <dbReference type="Proteomes" id="UP000184305"/>
    </source>
</evidence>
<feature type="region of interest" description="Disordered" evidence="1">
    <location>
        <begin position="1"/>
        <end position="22"/>
    </location>
</feature>
<dbReference type="AlphaFoldDB" id="A0A1M7LM16"/>
<protein>
    <submittedName>
        <fullName evidence="2">Uncharacterized protein</fullName>
    </submittedName>
</protein>
<proteinExistence type="predicted"/>
<dbReference type="OrthoDB" id="7032050at2"/>
<keyword evidence="3" id="KW-1185">Reference proteome</keyword>
<organism evidence="2 3">
    <name type="scientific">Phytopseudomonas punonensis</name>
    <dbReference type="NCBI Taxonomy" id="1220495"/>
    <lineage>
        <taxon>Bacteria</taxon>
        <taxon>Pseudomonadati</taxon>
        <taxon>Pseudomonadota</taxon>
        <taxon>Gammaproteobacteria</taxon>
        <taxon>Pseudomonadales</taxon>
        <taxon>Pseudomonadaceae</taxon>
        <taxon>Phytopseudomonas</taxon>
    </lineage>
</organism>
<evidence type="ECO:0000313" key="2">
    <source>
        <dbReference type="EMBL" id="SHM78662.1"/>
    </source>
</evidence>
<sequence>MPQPQQARSAKTAAKRKEWDEKELRHRVRPGINAKLAELMAWHGITEQAEAVQLLILNAHALGPEASATALALPHHEIQLSESVARDFRNQSLAEARRDPGDEIVAPTN</sequence>
<gene>
    <name evidence="2" type="ORF">SAMN05216288_4293</name>
</gene>
<accession>A0A1M7LM16</accession>
<dbReference type="EMBL" id="FRBQ01000008">
    <property type="protein sequence ID" value="SHM78662.1"/>
    <property type="molecule type" value="Genomic_DNA"/>
</dbReference>
<dbReference type="STRING" id="1220495.SAMN05216288_4293"/>
<dbReference type="RefSeq" id="WP_073267493.1">
    <property type="nucleotide sequence ID" value="NZ_FRBQ01000008.1"/>
</dbReference>
<evidence type="ECO:0000256" key="1">
    <source>
        <dbReference type="SAM" id="MobiDB-lite"/>
    </source>
</evidence>
<name>A0A1M7LM16_9GAMM</name>
<dbReference type="Proteomes" id="UP000184305">
    <property type="component" value="Unassembled WGS sequence"/>
</dbReference>
<reference evidence="3" key="1">
    <citation type="submission" date="2016-11" db="EMBL/GenBank/DDBJ databases">
        <authorList>
            <person name="Varghese N."/>
            <person name="Submissions S."/>
        </authorList>
    </citation>
    <scope>NUCLEOTIDE SEQUENCE [LARGE SCALE GENOMIC DNA]</scope>
    <source>
        <strain evidence="3">CECT 8089</strain>
    </source>
</reference>